<feature type="domain" description="Cytochrome c" evidence="7">
    <location>
        <begin position="514"/>
        <end position="633"/>
    </location>
</feature>
<dbReference type="InterPro" id="IPR036909">
    <property type="entry name" value="Cyt_c-like_dom_sf"/>
</dbReference>
<evidence type="ECO:0000313" key="8">
    <source>
        <dbReference type="EMBL" id="KHE93894.1"/>
    </source>
</evidence>
<dbReference type="AlphaFoldDB" id="A0A0B0EMS6"/>
<dbReference type="PANTHER" id="PTHR33546:SF1">
    <property type="entry name" value="LARGE, MULTIFUNCTIONAL SECRETED PROTEIN"/>
    <property type="match status" value="1"/>
</dbReference>
<feature type="domain" description="Cytochrome c" evidence="7">
    <location>
        <begin position="415"/>
        <end position="496"/>
    </location>
</feature>
<keyword evidence="5" id="KW-0175">Coiled coil</keyword>
<keyword evidence="6" id="KW-0812">Transmembrane</keyword>
<keyword evidence="3 4" id="KW-0408">Iron</keyword>
<dbReference type="SUPFAM" id="SSF48695">
    <property type="entry name" value="Multiheme cytochromes"/>
    <property type="match status" value="1"/>
</dbReference>
<comment type="caution">
    <text evidence="8">The sequence shown here is derived from an EMBL/GenBank/DDBJ whole genome shotgun (WGS) entry which is preliminary data.</text>
</comment>
<feature type="domain" description="Cytochrome c" evidence="7">
    <location>
        <begin position="836"/>
        <end position="934"/>
    </location>
</feature>
<dbReference type="PROSITE" id="PS51007">
    <property type="entry name" value="CYTC"/>
    <property type="match status" value="4"/>
</dbReference>
<dbReference type="GO" id="GO:0046872">
    <property type="term" value="F:metal ion binding"/>
    <property type="evidence" value="ECO:0007669"/>
    <property type="project" value="UniProtKB-KW"/>
</dbReference>
<keyword evidence="6" id="KW-1133">Transmembrane helix</keyword>
<keyword evidence="1 4" id="KW-0349">Heme</keyword>
<dbReference type="PANTHER" id="PTHR33546">
    <property type="entry name" value="LARGE, MULTIFUNCTIONAL SECRETED PROTEIN-RELATED"/>
    <property type="match status" value="1"/>
</dbReference>
<proteinExistence type="predicted"/>
<organism evidence="8 9">
    <name type="scientific">Candidatus Scalindua brodae</name>
    <dbReference type="NCBI Taxonomy" id="237368"/>
    <lineage>
        <taxon>Bacteria</taxon>
        <taxon>Pseudomonadati</taxon>
        <taxon>Planctomycetota</taxon>
        <taxon>Candidatus Brocadiia</taxon>
        <taxon>Candidatus Brocadiales</taxon>
        <taxon>Candidatus Scalinduaceae</taxon>
        <taxon>Candidatus Scalindua</taxon>
    </lineage>
</organism>
<dbReference type="InterPro" id="IPR036280">
    <property type="entry name" value="Multihaem_cyt_sf"/>
</dbReference>
<gene>
    <name evidence="8" type="ORF">SCABRO_00346</name>
</gene>
<dbReference type="GO" id="GO:0020037">
    <property type="term" value="F:heme binding"/>
    <property type="evidence" value="ECO:0007669"/>
    <property type="project" value="InterPro"/>
</dbReference>
<sequence>MKKEEEKSYAGLFLFLSFILTITITWAVWNEAVGKRPWKLYQSRFYELEKEKVREEYGEAVTAFNQPGVQEKYKEVQGRLEEAWSRFNTPTVQQGYMKGFRELNVLDKEELSPLKFEAMVTRNKMLEEEYQYGKHESGEPVKKIMELEERGSVLAVKIEDLEKKRAGLQKDLDESMHDINIAADELKTFTSDMNRYQEAMTKLNSKRPSLQIYQVHLEDINEADRCMSCHVGINREAGVSGEQPYANHPERKVYLGNHPPERFGCVMCHEGQGRATISPEKAHGEVEYWLTPMHRGKIAQSSCVKCHDKSEELIGGEDIAKGIELFEGLGCFGCHETKGFGEDRNSMIGPDLTEIGSKVNPGWLLEWLKNPKHFRPSTRMPDFRLEDEEAMAIASYLWQNSEGFEPGEPKEFDDETIDEGAYLYESVGCLACHSEIEEDGRVHGPNLSRIGDKANYEYLVSWLLAPKSHQPKTKMPDMQLDEEDAQYIASFLMSLKGEEGYGGLTGSEWLSNKETAKKGEELIGRYGCFGCHKIMGMEGMSKIGVELDEVGSKHIHLFDFGLLEKEILEGVGLENAHKNISKARRAWFTAKLRDPRQFDQGRYKRPKDKLKMPDFGLSPKEIEALSILLTGMKEGELPENYIAKLTDEKRYLVEGKRVIDKYNCMGCHQFTIDTLYLKSGSVVKGMVKLEEEENLYFQLWVDNEGLGKKAGDTVQIANEEIEKRVGSQGGDIIPYIIDYHVEVEGSIAEEAKVFTPPVLYEEGKKVQSAWLFDFLKEPATLRPWLDVRMPIFKMTENEATVLSRYFATLEKEEYPYEFIVETKDKYLKEKESESPGYLTMAQHLFEHKDVNCASCHVRGDITPEGEPSDWAPDLSVARDRLKPDWIVDWLIDPQLKQPGTKMPKFFREGVFQDIFPGTPEEQAVALKDLLMNLPDEMLKQKAVKSEDSLLD</sequence>
<evidence type="ECO:0000256" key="4">
    <source>
        <dbReference type="PROSITE-ProRule" id="PRU00433"/>
    </source>
</evidence>
<evidence type="ECO:0000259" key="7">
    <source>
        <dbReference type="PROSITE" id="PS51007"/>
    </source>
</evidence>
<dbReference type="EMBL" id="JRYO01000030">
    <property type="protein sequence ID" value="KHE93894.1"/>
    <property type="molecule type" value="Genomic_DNA"/>
</dbReference>
<evidence type="ECO:0000313" key="9">
    <source>
        <dbReference type="Proteomes" id="UP000030652"/>
    </source>
</evidence>
<evidence type="ECO:0000256" key="6">
    <source>
        <dbReference type="SAM" id="Phobius"/>
    </source>
</evidence>
<feature type="coiled-coil region" evidence="5">
    <location>
        <begin position="144"/>
        <end position="206"/>
    </location>
</feature>
<dbReference type="InterPro" id="IPR009056">
    <property type="entry name" value="Cyt_c-like_dom"/>
</dbReference>
<evidence type="ECO:0000256" key="2">
    <source>
        <dbReference type="ARBA" id="ARBA00022723"/>
    </source>
</evidence>
<keyword evidence="6" id="KW-0472">Membrane</keyword>
<dbReference type="Pfam" id="PF00034">
    <property type="entry name" value="Cytochrom_C"/>
    <property type="match status" value="2"/>
</dbReference>
<dbReference type="Proteomes" id="UP000030652">
    <property type="component" value="Unassembled WGS sequence"/>
</dbReference>
<feature type="domain" description="Cytochrome c" evidence="7">
    <location>
        <begin position="317"/>
        <end position="401"/>
    </location>
</feature>
<dbReference type="Gene3D" id="1.10.760.10">
    <property type="entry name" value="Cytochrome c-like domain"/>
    <property type="match status" value="5"/>
</dbReference>
<accession>A0A0B0EMS6</accession>
<dbReference type="GO" id="GO:0009055">
    <property type="term" value="F:electron transfer activity"/>
    <property type="evidence" value="ECO:0007669"/>
    <property type="project" value="InterPro"/>
</dbReference>
<evidence type="ECO:0000256" key="3">
    <source>
        <dbReference type="ARBA" id="ARBA00023004"/>
    </source>
</evidence>
<protein>
    <submittedName>
        <fullName evidence="8">Putative cytochrome c</fullName>
    </submittedName>
</protein>
<name>A0A0B0EMS6_9BACT</name>
<dbReference type="eggNOG" id="COG2010">
    <property type="taxonomic scope" value="Bacteria"/>
</dbReference>
<dbReference type="SUPFAM" id="SSF46626">
    <property type="entry name" value="Cytochrome c"/>
    <property type="match status" value="5"/>
</dbReference>
<keyword evidence="2 4" id="KW-0479">Metal-binding</keyword>
<feature type="transmembrane region" description="Helical" evidence="6">
    <location>
        <begin position="12"/>
        <end position="29"/>
    </location>
</feature>
<evidence type="ECO:0000256" key="1">
    <source>
        <dbReference type="ARBA" id="ARBA00022617"/>
    </source>
</evidence>
<reference evidence="8 9" key="1">
    <citation type="submission" date="2014-10" db="EMBL/GenBank/DDBJ databases">
        <title>Draft genome of anammox bacterium scalindua brodae, obtained using differential coverage binning of sequence data from two enrichment reactors.</title>
        <authorList>
            <person name="Speth D.R."/>
            <person name="Russ L."/>
            <person name="Kartal B."/>
            <person name="Op den Camp H.J."/>
            <person name="Dutilh B.E."/>
            <person name="Jetten M.S."/>
        </authorList>
    </citation>
    <scope>NUCLEOTIDE SEQUENCE [LARGE SCALE GENOMIC DNA]</scope>
    <source>
        <strain evidence="8">RU1</strain>
    </source>
</reference>
<evidence type="ECO:0000256" key="5">
    <source>
        <dbReference type="SAM" id="Coils"/>
    </source>
</evidence>